<accession>A0ACC1R6R6</accession>
<organism evidence="1 2">
    <name type="scientific">Lecanicillium saksenae</name>
    <dbReference type="NCBI Taxonomy" id="468837"/>
    <lineage>
        <taxon>Eukaryota</taxon>
        <taxon>Fungi</taxon>
        <taxon>Dikarya</taxon>
        <taxon>Ascomycota</taxon>
        <taxon>Pezizomycotina</taxon>
        <taxon>Sordariomycetes</taxon>
        <taxon>Hypocreomycetidae</taxon>
        <taxon>Hypocreales</taxon>
        <taxon>Cordycipitaceae</taxon>
        <taxon>Lecanicillium</taxon>
    </lineage>
</organism>
<evidence type="ECO:0000313" key="2">
    <source>
        <dbReference type="Proteomes" id="UP001148737"/>
    </source>
</evidence>
<keyword evidence="2" id="KW-1185">Reference proteome</keyword>
<proteinExistence type="predicted"/>
<dbReference type="Proteomes" id="UP001148737">
    <property type="component" value="Unassembled WGS sequence"/>
</dbReference>
<sequence>MVQNLKRRLSEELPHSDDAVMLPGPPIATETKSQTDAQRSQLARLPHELLVQIISPILAKGEPLILLPKSRFVKTKKSTRGSAWSPLVSILLACRAMYFAGVEVFYGHNVLRFVEALHFRKLVETRLSYDQRWAVTSMQLDVAWQRGRSSRSPWRLLHECDSCAEWRDVLDQLPKLRQITMRNTTDFQKEDMMAQLDASVFEQKMRAELGLGKAQLLHFEWPTNSVLKENN</sequence>
<comment type="caution">
    <text evidence="1">The sequence shown here is derived from an EMBL/GenBank/DDBJ whole genome shotgun (WGS) entry which is preliminary data.</text>
</comment>
<dbReference type="EMBL" id="JANAKD010000065">
    <property type="protein sequence ID" value="KAJ3498179.1"/>
    <property type="molecule type" value="Genomic_DNA"/>
</dbReference>
<name>A0ACC1R6R6_9HYPO</name>
<protein>
    <submittedName>
        <fullName evidence="1">Uncharacterized protein</fullName>
    </submittedName>
</protein>
<evidence type="ECO:0000313" key="1">
    <source>
        <dbReference type="EMBL" id="KAJ3498179.1"/>
    </source>
</evidence>
<reference evidence="1" key="1">
    <citation type="submission" date="2022-07" db="EMBL/GenBank/DDBJ databases">
        <title>Genome Sequence of Lecanicillium saksenae.</title>
        <authorList>
            <person name="Buettner E."/>
        </authorList>
    </citation>
    <scope>NUCLEOTIDE SEQUENCE</scope>
    <source>
        <strain evidence="1">VT-O1</strain>
    </source>
</reference>
<gene>
    <name evidence="1" type="ORF">NLG97_g1325</name>
</gene>